<reference evidence="1" key="1">
    <citation type="submission" date="2022-09" db="EMBL/GenBank/DDBJ databases">
        <title>Interaction between co-microsymbionts with complementary sets of symbiotic genes in legume-rhizobium systems.</title>
        <authorList>
            <person name="Safronova V."/>
            <person name="Sazanova A."/>
            <person name="Afonin A."/>
            <person name="Chirak E."/>
        </authorList>
    </citation>
    <scope>NUCLEOTIDE SEQUENCE</scope>
    <source>
        <strain evidence="1">A18/3m</strain>
    </source>
</reference>
<dbReference type="EMBL" id="CP104971">
    <property type="protein sequence ID" value="UXN57855.1"/>
    <property type="molecule type" value="Genomic_DNA"/>
</dbReference>
<dbReference type="Proteomes" id="UP001061991">
    <property type="component" value="Plasmid p_unnamed2"/>
</dbReference>
<accession>A0ACD4CW89</accession>
<organism evidence="1 2">
    <name type="scientific">Phyllobacterium zundukense</name>
    <dbReference type="NCBI Taxonomy" id="1867719"/>
    <lineage>
        <taxon>Bacteria</taxon>
        <taxon>Pseudomonadati</taxon>
        <taxon>Pseudomonadota</taxon>
        <taxon>Alphaproteobacteria</taxon>
        <taxon>Hyphomicrobiales</taxon>
        <taxon>Phyllobacteriaceae</taxon>
        <taxon>Phyllobacterium</taxon>
    </lineage>
</organism>
<geneLocation type="plasmid" evidence="1 2">
    <name>p_unnamed2</name>
</geneLocation>
<protein>
    <submittedName>
        <fullName evidence="1">DUF3606 domain-containing protein</fullName>
    </submittedName>
</protein>
<proteinExistence type="predicted"/>
<keyword evidence="2" id="KW-1185">Reference proteome</keyword>
<sequence length="62" mass="7058">MADDKITRGERDRNRVAANQPYELYYFKTKHGLTKGQALKIIERYGSDRDAANKAASGLKKK</sequence>
<gene>
    <name evidence="1" type="ORF">N8E88_06015</name>
</gene>
<evidence type="ECO:0000313" key="1">
    <source>
        <dbReference type="EMBL" id="UXN57855.1"/>
    </source>
</evidence>
<evidence type="ECO:0000313" key="2">
    <source>
        <dbReference type="Proteomes" id="UP001061991"/>
    </source>
</evidence>
<name>A0ACD4CW89_9HYPH</name>
<keyword evidence="1" id="KW-0614">Plasmid</keyword>